<name>A0A182FPL9_ANOAL</name>
<comment type="subcellular location">
    <subcellularLocation>
        <location evidence="1">Nucleus</location>
    </subcellularLocation>
</comment>
<dbReference type="EnsemblMetazoa" id="AALB008484-RA">
    <property type="protein sequence ID" value="AALB008484-PA"/>
    <property type="gene ID" value="AALB008484"/>
</dbReference>
<dbReference type="VEuPathDB" id="VectorBase:AALB20_030727"/>
<evidence type="ECO:0000313" key="7">
    <source>
        <dbReference type="Proteomes" id="UP000069272"/>
    </source>
</evidence>
<reference evidence="6" key="2">
    <citation type="submission" date="2022-08" db="UniProtKB">
        <authorList>
            <consortium name="EnsemblMetazoa"/>
        </authorList>
    </citation>
    <scope>IDENTIFICATION</scope>
    <source>
        <strain evidence="6">STECLA/ALBI9_A</strain>
    </source>
</reference>
<evidence type="ECO:0000259" key="5">
    <source>
        <dbReference type="Pfam" id="PF04003"/>
    </source>
</evidence>
<feature type="domain" description="Small-subunit processome Utp12" evidence="5">
    <location>
        <begin position="439"/>
        <end position="542"/>
    </location>
</feature>
<feature type="compositionally biased region" description="Acidic residues" evidence="4">
    <location>
        <begin position="590"/>
        <end position="611"/>
    </location>
</feature>
<evidence type="ECO:0000256" key="1">
    <source>
        <dbReference type="ARBA" id="ARBA00004123"/>
    </source>
</evidence>
<accession>A0A182FPL9</accession>
<feature type="region of interest" description="Disordered" evidence="4">
    <location>
        <begin position="566"/>
        <end position="644"/>
    </location>
</feature>
<dbReference type="AlphaFoldDB" id="A0A182FPL9"/>
<organism evidence="6 7">
    <name type="scientific">Anopheles albimanus</name>
    <name type="common">New world malaria mosquito</name>
    <dbReference type="NCBI Taxonomy" id="7167"/>
    <lineage>
        <taxon>Eukaryota</taxon>
        <taxon>Metazoa</taxon>
        <taxon>Ecdysozoa</taxon>
        <taxon>Arthropoda</taxon>
        <taxon>Hexapoda</taxon>
        <taxon>Insecta</taxon>
        <taxon>Pterygota</taxon>
        <taxon>Neoptera</taxon>
        <taxon>Endopterygota</taxon>
        <taxon>Diptera</taxon>
        <taxon>Nematocera</taxon>
        <taxon>Culicoidea</taxon>
        <taxon>Culicidae</taxon>
        <taxon>Anophelinae</taxon>
        <taxon>Anopheles</taxon>
    </lineage>
</organism>
<keyword evidence="2" id="KW-0539">Nucleus</keyword>
<dbReference type="OrthoDB" id="30195at2759"/>
<dbReference type="PANTHER" id="PTHR44267:SF1">
    <property type="entry name" value="WD REPEAT-CONTAINING PROTEIN 43"/>
    <property type="match status" value="1"/>
</dbReference>
<dbReference type="InterPro" id="IPR015943">
    <property type="entry name" value="WD40/YVTN_repeat-like_dom_sf"/>
</dbReference>
<dbReference type="KEGG" id="aali:118464169"/>
<dbReference type="STRING" id="7167.A0A182FPL9"/>
<evidence type="ECO:0000313" key="6">
    <source>
        <dbReference type="EnsemblMetazoa" id="AALB008484-PA"/>
    </source>
</evidence>
<feature type="compositionally biased region" description="Acidic residues" evidence="4">
    <location>
        <begin position="626"/>
        <end position="644"/>
    </location>
</feature>
<dbReference type="InterPro" id="IPR001680">
    <property type="entry name" value="WD40_rpt"/>
</dbReference>
<reference evidence="6 7" key="1">
    <citation type="journal article" date="2017" name="G3 (Bethesda)">
        <title>The Physical Genome Mapping of Anopheles albimanus Corrected Scaffold Misassemblies and Identified Interarm Rearrangements in Genus Anopheles.</title>
        <authorList>
            <person name="Artemov G.N."/>
            <person name="Peery A.N."/>
            <person name="Jiang X."/>
            <person name="Tu Z."/>
            <person name="Stegniy V.N."/>
            <person name="Sharakhova M.V."/>
            <person name="Sharakhov I.V."/>
        </authorList>
    </citation>
    <scope>NUCLEOTIDE SEQUENCE [LARGE SCALE GENOMIC DNA]</scope>
    <source>
        <strain evidence="6 7">ALBI9_A</strain>
    </source>
</reference>
<sequence>MSSIAREFSPDGKYCAYISQQGKFIVYEVGTGTLHQVYTPNMHLNVPCTCFTWLEVTTDQPAATPKAGKAKKQRNSSAKQLMAAFGTSRGRVAFYSLATGTIERSCQGDGHSAPVTAICFNAAEDPDTLFTAGADGKVIEWSIMQSAQGAVHNIGVEKLSCVLLASSGVIVTGSKQLKLWDRAESRLLRTLVGHTSNTQILRTLATSTTEEQSFALSGSALDRSISMWSLSADGENTPLASFALDDVPEYVSLELVERKMHLVAVSRTGVAHYFMRSLDKLSVKRPYRANHTFQIAVDTATTKTKAVDRLPVFVASVQHSPQPETIMLGYGTEASLRFEPIPIDAELKINVIIREPMKLLGKSKQDSGDLKTKTPIVDANSAEYLNPVNASKKNMKKVEIPMEVRLENLSLLPDRSDTKMVTGRKNMIHLLVQGLHSRDATILRSVFGRNDPEMIQQTVERIPAQYLGALLSEMSYLMQMKTVHVQTAVCWLKQLITVHASQLMALGGSNLMTNFATCLGIIEYRVEHLNSLAKLRGRLGLLIEQADRSKKQSINRNVDENVLVYQEEDDSDVDSVLGTDNEQHGSSNEDIYDGDEQESPEYDDEEQEDPASDAAVSVRKQNGFTQEDEEDGNDSDSEEMEVSD</sequence>
<keyword evidence="7" id="KW-1185">Reference proteome</keyword>
<dbReference type="SMART" id="SM00320">
    <property type="entry name" value="WD40"/>
    <property type="match status" value="3"/>
</dbReference>
<protein>
    <recommendedName>
        <fullName evidence="5">Small-subunit processome Utp12 domain-containing protein</fullName>
    </recommendedName>
</protein>
<dbReference type="InterPro" id="IPR007148">
    <property type="entry name" value="SSU_processome_Utp12"/>
</dbReference>
<dbReference type="Pfam" id="PF04003">
    <property type="entry name" value="Utp12"/>
    <property type="match status" value="1"/>
</dbReference>
<comment type="similarity">
    <text evidence="3">Belongs to the UTP5 family.</text>
</comment>
<dbReference type="InterPro" id="IPR052414">
    <property type="entry name" value="U3_snoRNA-assoc_WDR"/>
</dbReference>
<dbReference type="SUPFAM" id="SSF50978">
    <property type="entry name" value="WD40 repeat-like"/>
    <property type="match status" value="1"/>
</dbReference>
<dbReference type="GO" id="GO:0000462">
    <property type="term" value="P:maturation of SSU-rRNA from tricistronic rRNA transcript (SSU-rRNA, 5.8S rRNA, LSU-rRNA)"/>
    <property type="evidence" value="ECO:0007669"/>
    <property type="project" value="TreeGrafter"/>
</dbReference>
<dbReference type="GO" id="GO:0005730">
    <property type="term" value="C:nucleolus"/>
    <property type="evidence" value="ECO:0007669"/>
    <property type="project" value="TreeGrafter"/>
</dbReference>
<dbReference type="VEuPathDB" id="VectorBase:AALB008484"/>
<evidence type="ECO:0000256" key="2">
    <source>
        <dbReference type="ARBA" id="ARBA00023242"/>
    </source>
</evidence>
<dbReference type="Pfam" id="PF00400">
    <property type="entry name" value="WD40"/>
    <property type="match status" value="1"/>
</dbReference>
<dbReference type="InterPro" id="IPR036322">
    <property type="entry name" value="WD40_repeat_dom_sf"/>
</dbReference>
<evidence type="ECO:0000256" key="3">
    <source>
        <dbReference type="ARBA" id="ARBA00038335"/>
    </source>
</evidence>
<evidence type="ECO:0000256" key="4">
    <source>
        <dbReference type="SAM" id="MobiDB-lite"/>
    </source>
</evidence>
<dbReference type="RefSeq" id="XP_035787201.1">
    <property type="nucleotide sequence ID" value="XM_035931308.1"/>
</dbReference>
<dbReference type="Gene3D" id="2.130.10.10">
    <property type="entry name" value="YVTN repeat-like/Quinoprotein amine dehydrogenase"/>
    <property type="match status" value="1"/>
</dbReference>
<dbReference type="PANTHER" id="PTHR44267">
    <property type="entry name" value="WD REPEAT-CONTAINING PROTEIN 43"/>
    <property type="match status" value="1"/>
</dbReference>
<proteinExistence type="inferred from homology"/>
<feature type="compositionally biased region" description="Polar residues" evidence="4">
    <location>
        <begin position="578"/>
        <end position="589"/>
    </location>
</feature>
<dbReference type="Proteomes" id="UP000069272">
    <property type="component" value="Chromosome 3R"/>
</dbReference>
<dbReference type="GeneID" id="118464169"/>